<sequence>MAVSVLAALVIAANLDPVRSRLELGLAQGNPERSDQAVTSAVRLTLLGAAGAAAVLGVVELVTVVWLGRRSRTAQYLLVGAASLNVVTLVVTSALLADAQVGVSSGQLRLAGLAPVVHGLLLLVAVALLLLPASRSWLRRPGPRLGRG</sequence>
<organism evidence="2 3">
    <name type="scientific">Rhodococcus antarcticus</name>
    <dbReference type="NCBI Taxonomy" id="2987751"/>
    <lineage>
        <taxon>Bacteria</taxon>
        <taxon>Bacillati</taxon>
        <taxon>Actinomycetota</taxon>
        <taxon>Actinomycetes</taxon>
        <taxon>Mycobacteriales</taxon>
        <taxon>Nocardiaceae</taxon>
        <taxon>Rhodococcus</taxon>
    </lineage>
</organism>
<dbReference type="EMBL" id="CP110615">
    <property type="protein sequence ID" value="UZJ25013.1"/>
    <property type="molecule type" value="Genomic_DNA"/>
</dbReference>
<reference evidence="2" key="1">
    <citation type="submission" date="2022-10" db="EMBL/GenBank/DDBJ databases">
        <title>Rhodococcus sp.75.</title>
        <authorList>
            <person name="Sun M."/>
        </authorList>
    </citation>
    <scope>NUCLEOTIDE SEQUENCE</scope>
    <source>
        <strain evidence="2">75</strain>
    </source>
</reference>
<keyword evidence="1" id="KW-0472">Membrane</keyword>
<evidence type="ECO:0000313" key="2">
    <source>
        <dbReference type="EMBL" id="UZJ25013.1"/>
    </source>
</evidence>
<accession>A0ABY6P1J8</accession>
<keyword evidence="1" id="KW-1133">Transmembrane helix</keyword>
<evidence type="ECO:0000256" key="1">
    <source>
        <dbReference type="SAM" id="Phobius"/>
    </source>
</evidence>
<name>A0ABY6P1J8_9NOCA</name>
<keyword evidence="1" id="KW-0812">Transmembrane</keyword>
<gene>
    <name evidence="2" type="ORF">RHODO2019_00400</name>
</gene>
<dbReference type="Proteomes" id="UP001164965">
    <property type="component" value="Chromosome"/>
</dbReference>
<proteinExistence type="predicted"/>
<dbReference type="RefSeq" id="WP_265383119.1">
    <property type="nucleotide sequence ID" value="NZ_CP110615.1"/>
</dbReference>
<feature type="transmembrane region" description="Helical" evidence="1">
    <location>
        <begin position="108"/>
        <end position="131"/>
    </location>
</feature>
<keyword evidence="3" id="KW-1185">Reference proteome</keyword>
<evidence type="ECO:0000313" key="3">
    <source>
        <dbReference type="Proteomes" id="UP001164965"/>
    </source>
</evidence>
<feature type="transmembrane region" description="Helical" evidence="1">
    <location>
        <begin position="76"/>
        <end position="96"/>
    </location>
</feature>
<protein>
    <submittedName>
        <fullName evidence="2">Uncharacterized protein</fullName>
    </submittedName>
</protein>
<feature type="transmembrane region" description="Helical" evidence="1">
    <location>
        <begin position="44"/>
        <end position="67"/>
    </location>
</feature>